<dbReference type="PANTHER" id="PTHR34387">
    <property type="entry name" value="SLR1258 PROTEIN"/>
    <property type="match status" value="1"/>
</dbReference>
<name>L2F7L8_9GAMM</name>
<dbReference type="Pfam" id="PF04402">
    <property type="entry name" value="SIMPL"/>
    <property type="match status" value="1"/>
</dbReference>
<dbReference type="PATRIC" id="fig|1230338.3.peg.1679"/>
<accession>L2F7L8</accession>
<dbReference type="GO" id="GO:0006974">
    <property type="term" value="P:DNA damage response"/>
    <property type="evidence" value="ECO:0007669"/>
    <property type="project" value="TreeGrafter"/>
</dbReference>
<keyword evidence="1" id="KW-0732">Signal</keyword>
<dbReference type="RefSeq" id="WP_009502016.1">
    <property type="nucleotide sequence ID" value="NZ_ANIN01000002.1"/>
</dbReference>
<feature type="chain" id="PRO_5003957898" description="Periplasmic/secreted protein" evidence="1">
    <location>
        <begin position="22"/>
        <end position="239"/>
    </location>
</feature>
<sequence>MKLSALWALAGLMTLTINANAHNNAHSHASKPEHNLIGFSTNATQKVENDEVHATMSKSIWHKSSAEVAKRITETLNQAMMIAKKYPSVTVNTGSQSTYPEYDKNQKISGWTGRATLQLKSSDTVAVSQLIADLQNFMQLSGLDFSVSESKQKAITQTLMIDASKAFQQQAKNLLPVWNATDYQLVSLDFTQGSGHNYASYSKELAMPVATDVSIPTQNFAVGESTISVTANGVIQLVK</sequence>
<dbReference type="EMBL" id="ANIN01000002">
    <property type="protein sequence ID" value="ELA08458.1"/>
    <property type="molecule type" value="Genomic_DNA"/>
</dbReference>
<keyword evidence="3" id="KW-1185">Reference proteome</keyword>
<evidence type="ECO:0000256" key="1">
    <source>
        <dbReference type="SAM" id="SignalP"/>
    </source>
</evidence>
<dbReference type="STRING" id="1230338.MOMA_07851"/>
<evidence type="ECO:0000313" key="3">
    <source>
        <dbReference type="Proteomes" id="UP000023795"/>
    </source>
</evidence>
<dbReference type="InterPro" id="IPR007497">
    <property type="entry name" value="SIMPL/DUF541"/>
</dbReference>
<dbReference type="InterPro" id="IPR052022">
    <property type="entry name" value="26kDa_periplasmic_antigen"/>
</dbReference>
<evidence type="ECO:0008006" key="4">
    <source>
        <dbReference type="Google" id="ProtNLM"/>
    </source>
</evidence>
<dbReference type="PANTHER" id="PTHR34387:SF1">
    <property type="entry name" value="PERIPLASMIC IMMUNOGENIC PROTEIN"/>
    <property type="match status" value="1"/>
</dbReference>
<dbReference type="OrthoDB" id="7062395at2"/>
<feature type="signal peptide" evidence="1">
    <location>
        <begin position="1"/>
        <end position="21"/>
    </location>
</feature>
<protein>
    <recommendedName>
        <fullName evidence="4">Periplasmic/secreted protein</fullName>
    </recommendedName>
</protein>
<dbReference type="Proteomes" id="UP000023795">
    <property type="component" value="Unassembled WGS sequence"/>
</dbReference>
<dbReference type="Gene3D" id="3.30.110.170">
    <property type="entry name" value="Protein of unknown function (DUF541), domain 1"/>
    <property type="match status" value="1"/>
</dbReference>
<comment type="caution">
    <text evidence="2">The sequence shown here is derived from an EMBL/GenBank/DDBJ whole genome shotgun (WGS) entry which is preliminary data.</text>
</comment>
<organism evidence="2 3">
    <name type="scientific">Moraxella macacae 0408225</name>
    <dbReference type="NCBI Taxonomy" id="1230338"/>
    <lineage>
        <taxon>Bacteria</taxon>
        <taxon>Pseudomonadati</taxon>
        <taxon>Pseudomonadota</taxon>
        <taxon>Gammaproteobacteria</taxon>
        <taxon>Moraxellales</taxon>
        <taxon>Moraxellaceae</taxon>
        <taxon>Moraxella</taxon>
    </lineage>
</organism>
<dbReference type="Gene3D" id="3.30.70.2970">
    <property type="entry name" value="Protein of unknown function (DUF541), domain 2"/>
    <property type="match status" value="1"/>
</dbReference>
<reference evidence="2 3" key="1">
    <citation type="journal article" date="2013" name="Genome Announc.">
        <title>Genome Sequence of Moraxella macacae 0408225, a Novel Bacterial Species Isolated from a Cynomolgus Macaque with Epistaxis.</title>
        <authorList>
            <person name="Ladner J.T."/>
            <person name="Whitehouse C.A."/>
            <person name="Koroleva G.I."/>
            <person name="Palacios G.F."/>
        </authorList>
    </citation>
    <scope>NUCLEOTIDE SEQUENCE [LARGE SCALE GENOMIC DNA]</scope>
    <source>
        <strain evidence="2 3">0408225</strain>
    </source>
</reference>
<proteinExistence type="predicted"/>
<dbReference type="eggNOG" id="COG3471">
    <property type="taxonomic scope" value="Bacteria"/>
</dbReference>
<gene>
    <name evidence="2" type="ORF">MOMA_07851</name>
</gene>
<evidence type="ECO:0000313" key="2">
    <source>
        <dbReference type="EMBL" id="ELA08458.1"/>
    </source>
</evidence>
<dbReference type="AlphaFoldDB" id="L2F7L8"/>